<evidence type="ECO:0000256" key="1">
    <source>
        <dbReference type="ARBA" id="ARBA00004752"/>
    </source>
</evidence>
<dbReference type="InterPro" id="IPR036365">
    <property type="entry name" value="PGBD-like_sf"/>
</dbReference>
<dbReference type="InterPro" id="IPR002477">
    <property type="entry name" value="Peptidoglycan-bd-like"/>
</dbReference>
<dbReference type="KEGG" id="ptan:CRYO30217_01213"/>
<evidence type="ECO:0000313" key="10">
    <source>
        <dbReference type="EMBL" id="CAG5080189.1"/>
    </source>
</evidence>
<dbReference type="SUPFAM" id="SSF141523">
    <property type="entry name" value="L,D-transpeptidase catalytic domain-like"/>
    <property type="match status" value="1"/>
</dbReference>
<evidence type="ECO:0000313" key="11">
    <source>
        <dbReference type="Proteomes" id="UP000683507"/>
    </source>
</evidence>
<feature type="domain" description="L,D-TPase catalytic" evidence="8">
    <location>
        <begin position="294"/>
        <end position="454"/>
    </location>
</feature>
<evidence type="ECO:0008006" key="12">
    <source>
        <dbReference type="Google" id="ProtNLM"/>
    </source>
</evidence>
<dbReference type="RefSeq" id="WP_258541424.1">
    <property type="nucleotide sequence ID" value="NZ_OU015584.1"/>
</dbReference>
<dbReference type="CDD" id="cd16913">
    <property type="entry name" value="YkuD_like"/>
    <property type="match status" value="1"/>
</dbReference>
<evidence type="ECO:0000256" key="2">
    <source>
        <dbReference type="ARBA" id="ARBA00005992"/>
    </source>
</evidence>
<dbReference type="GO" id="GO:0071555">
    <property type="term" value="P:cell wall organization"/>
    <property type="evidence" value="ECO:0007669"/>
    <property type="project" value="UniProtKB-KW"/>
</dbReference>
<dbReference type="InterPro" id="IPR052905">
    <property type="entry name" value="LD-transpeptidase_YkuD-like"/>
</dbReference>
<comment type="pathway">
    <text evidence="1">Cell wall biogenesis; peptidoglycan biosynthesis.</text>
</comment>
<dbReference type="InterPro" id="IPR045380">
    <property type="entry name" value="LD_TPept_scaffold_dom"/>
</dbReference>
<dbReference type="Pfam" id="PF20142">
    <property type="entry name" value="Scaffold"/>
    <property type="match status" value="1"/>
</dbReference>
<dbReference type="InterPro" id="IPR036366">
    <property type="entry name" value="PGBDSf"/>
</dbReference>
<name>A0A916JMZ8_9FLAO</name>
<evidence type="ECO:0000259" key="8">
    <source>
        <dbReference type="Pfam" id="PF03734"/>
    </source>
</evidence>
<evidence type="ECO:0000256" key="4">
    <source>
        <dbReference type="ARBA" id="ARBA00022960"/>
    </source>
</evidence>
<organism evidence="10 11">
    <name type="scientific">Parvicella tangerina</name>
    <dbReference type="NCBI Taxonomy" id="2829795"/>
    <lineage>
        <taxon>Bacteria</taxon>
        <taxon>Pseudomonadati</taxon>
        <taxon>Bacteroidota</taxon>
        <taxon>Flavobacteriia</taxon>
        <taxon>Flavobacteriales</taxon>
        <taxon>Parvicellaceae</taxon>
        <taxon>Parvicella</taxon>
    </lineage>
</organism>
<dbReference type="Proteomes" id="UP000683507">
    <property type="component" value="Chromosome"/>
</dbReference>
<dbReference type="Gene3D" id="1.10.101.10">
    <property type="entry name" value="PGBD-like superfamily/PGBD"/>
    <property type="match status" value="1"/>
</dbReference>
<dbReference type="Pfam" id="PF01471">
    <property type="entry name" value="PG_binding_1"/>
    <property type="match status" value="1"/>
</dbReference>
<keyword evidence="4" id="KW-0133">Cell shape</keyword>
<sequence length="531" mass="60928">MKSLVYSILILSLATLFCSCTERVSNQEGDIAAPFENEDFKHFKEQLEESVSTQNDSILAVIYSQSIPFWIAEDMNLNQQGQSAVEHILNANHFGLNPNHYNASFFDSLPTPLTPDMAVSVEIELTRSFYQFVEHLRFGIIPSSYHQQITQLKTKEDSTNLLAIFLADDIVEAGLMMQPKHHYYQQLQAAVAKFYTENELTEETIYIPNFKKDSIEAYKKAKEVLVKLNYLNENDEGEKIVEGVKAFQKSNGLTADGLIGKYTVQMLELSTKKMYFQAAANLEKWRWIDSWGETYFFANIPEFMINLYVEDSLLIKNRTVVGTPFNSTPEVDSELDYFIVNPEWYVPYSITSNELIPKQKKDSTYLQRNGYVLTSGGSLDNVDWSNVSASSVKIKQKSGGYNALGKVKFIFSNPHSVYFHDTPSKSFFKKDIRTYSHGCVRVEGPFEIANFLLVNEENEEWPSTLDTLLKYKTTKTFTPQKKYPVHFGYFTSATDSSGKLRTLIDVYQKDTLLLDLFEKYYFADKFANKEI</sequence>
<dbReference type="SUPFAM" id="SSF47090">
    <property type="entry name" value="PGBD-like"/>
    <property type="match status" value="1"/>
</dbReference>
<dbReference type="InterPro" id="IPR005490">
    <property type="entry name" value="LD_TPept_cat_dom"/>
</dbReference>
<accession>A0A916JMZ8</accession>
<keyword evidence="5" id="KW-0573">Peptidoglycan synthesis</keyword>
<dbReference type="GO" id="GO:0008360">
    <property type="term" value="P:regulation of cell shape"/>
    <property type="evidence" value="ECO:0007669"/>
    <property type="project" value="UniProtKB-KW"/>
</dbReference>
<protein>
    <recommendedName>
        <fullName evidence="12">Murein L,D-transpeptidase</fullName>
    </recommendedName>
</protein>
<evidence type="ECO:0000259" key="7">
    <source>
        <dbReference type="Pfam" id="PF01471"/>
    </source>
</evidence>
<feature type="domain" description="L,D-transpeptidase scaffold" evidence="9">
    <location>
        <begin position="67"/>
        <end position="190"/>
    </location>
</feature>
<evidence type="ECO:0000256" key="3">
    <source>
        <dbReference type="ARBA" id="ARBA00022679"/>
    </source>
</evidence>
<keyword evidence="3" id="KW-0808">Transferase</keyword>
<dbReference type="GO" id="GO:0009252">
    <property type="term" value="P:peptidoglycan biosynthetic process"/>
    <property type="evidence" value="ECO:0007669"/>
    <property type="project" value="UniProtKB-KW"/>
</dbReference>
<keyword evidence="11" id="KW-1185">Reference proteome</keyword>
<keyword evidence="6" id="KW-0961">Cell wall biogenesis/degradation</keyword>
<dbReference type="EMBL" id="OU015584">
    <property type="protein sequence ID" value="CAG5080189.1"/>
    <property type="molecule type" value="Genomic_DNA"/>
</dbReference>
<evidence type="ECO:0000256" key="6">
    <source>
        <dbReference type="ARBA" id="ARBA00023316"/>
    </source>
</evidence>
<dbReference type="GO" id="GO:0004180">
    <property type="term" value="F:carboxypeptidase activity"/>
    <property type="evidence" value="ECO:0007669"/>
    <property type="project" value="UniProtKB-ARBA"/>
</dbReference>
<dbReference type="PANTHER" id="PTHR41533">
    <property type="entry name" value="L,D-TRANSPEPTIDASE HI_1667-RELATED"/>
    <property type="match status" value="1"/>
</dbReference>
<comment type="similarity">
    <text evidence="2">Belongs to the YkuD family.</text>
</comment>
<evidence type="ECO:0000256" key="5">
    <source>
        <dbReference type="ARBA" id="ARBA00022984"/>
    </source>
</evidence>
<dbReference type="Gene3D" id="2.40.440.10">
    <property type="entry name" value="L,D-transpeptidase catalytic domain-like"/>
    <property type="match status" value="1"/>
</dbReference>
<dbReference type="PANTHER" id="PTHR41533:SF2">
    <property type="entry name" value="BLR7131 PROTEIN"/>
    <property type="match status" value="1"/>
</dbReference>
<gene>
    <name evidence="10" type="ORF">CRYO30217_01213</name>
</gene>
<dbReference type="PROSITE" id="PS51257">
    <property type="entry name" value="PROKAR_LIPOPROTEIN"/>
    <property type="match status" value="1"/>
</dbReference>
<dbReference type="InterPro" id="IPR038063">
    <property type="entry name" value="Transpep_catalytic_dom"/>
</dbReference>
<reference evidence="10" key="1">
    <citation type="submission" date="2021-04" db="EMBL/GenBank/DDBJ databases">
        <authorList>
            <person name="Rodrigo-Torres L."/>
            <person name="Arahal R. D."/>
            <person name="Lucena T."/>
        </authorList>
    </citation>
    <scope>NUCLEOTIDE SEQUENCE</scope>
    <source>
        <strain evidence="10">AS29M-1</strain>
    </source>
</reference>
<dbReference type="AlphaFoldDB" id="A0A916JMZ8"/>
<dbReference type="Pfam" id="PF03734">
    <property type="entry name" value="YkuD"/>
    <property type="match status" value="1"/>
</dbReference>
<dbReference type="GO" id="GO:0016740">
    <property type="term" value="F:transferase activity"/>
    <property type="evidence" value="ECO:0007669"/>
    <property type="project" value="UniProtKB-KW"/>
</dbReference>
<evidence type="ECO:0000259" key="9">
    <source>
        <dbReference type="Pfam" id="PF20142"/>
    </source>
</evidence>
<feature type="domain" description="Peptidoglycan binding-like" evidence="7">
    <location>
        <begin position="219"/>
        <end position="267"/>
    </location>
</feature>
<proteinExistence type="inferred from homology"/>